<gene>
    <name evidence="9" type="ORF">DYBT9275_04261</name>
</gene>
<feature type="transmembrane region" description="Helical" evidence="6">
    <location>
        <begin position="21"/>
        <end position="42"/>
    </location>
</feature>
<evidence type="ECO:0000313" key="10">
    <source>
        <dbReference type="Proteomes" id="UP000680038"/>
    </source>
</evidence>
<evidence type="ECO:0000256" key="2">
    <source>
        <dbReference type="ARBA" id="ARBA00022475"/>
    </source>
</evidence>
<dbReference type="RefSeq" id="WP_215240653.1">
    <property type="nucleotide sequence ID" value="NZ_CAJRAF010000002.1"/>
</dbReference>
<dbReference type="InterPro" id="IPR050250">
    <property type="entry name" value="Macrolide_Exporter_MacB"/>
</dbReference>
<evidence type="ECO:0000256" key="5">
    <source>
        <dbReference type="ARBA" id="ARBA00023136"/>
    </source>
</evidence>
<proteinExistence type="predicted"/>
<dbReference type="InterPro" id="IPR003838">
    <property type="entry name" value="ABC3_permease_C"/>
</dbReference>
<evidence type="ECO:0000259" key="8">
    <source>
        <dbReference type="Pfam" id="PF12704"/>
    </source>
</evidence>
<feature type="transmembrane region" description="Helical" evidence="6">
    <location>
        <begin position="674"/>
        <end position="697"/>
    </location>
</feature>
<sequence length="797" mass="88932">MLRNYLKIALRNFRNQRLFSGLNILGLGIGMAAVWLMVLYVADELSYDRFHQKSDRIFRVVHQAQWLSGNFKIAPTSAPYAQALQNDYPEIEKTVRIHTEGGGVVRYQDKKIEAQDIYFTDPSFFEVFTYPFIYGDPVSALKGPQKIVLTKQLAEKLFGDASKAIGQTVMFSNNFPNTVSGVIADAPVNSHLHFSALRSLPENYTEGWQEFGLYTYLLLKKGTDYKNLEKKFPGFFDKYLKKEIGDVSYQLALQPLTSIHLHSHYDYEISTNGNIHTIYTFITIAALILIIACINYVNLYTARSMKRIREVGVRKAIGSQRLQLVGQFLTESFLMTMLAGLVAFLLVNAALPFFNQLAEKTLAPNYINGWFTAVVSSLFIILISLLSGIYPALMLSGYRPVIALKGQLGTQSGGVRFRQSLVVFQFAATVVMIASSGIVYKQMYYVNNKDLGFNKDQVLTFHIDKNEVRTQIKAVKEKLGQSPLIESTASASNPIGNNNLGTSGMFIETENGEMPSGTQITQRFSADADYLKTLQIALLKGRNFKDDSPSDAAGAVIVNEALVKKQGWTKPLGKRIRYFMDGKGNTREAAVIGVVKDFHTYSLQHKIEPLVIQLPAPADKDNVYVRIQPSKTKEALAYIRQAYREFDPEASLNFQFLDENFSKQYKSEQKQGSVLLSFAVLAVIIACLGLFGLAAFAAESRTKEMGVRKVLGASVQSLVLLLSGDFIKLVIIAIVIGTPVAFYAMNEWLKNFEYRENLSWWIFALSGLTAIVIALLTVSSQALKSALVNPAKSLKSE</sequence>
<keyword evidence="2" id="KW-1003">Cell membrane</keyword>
<feature type="transmembrane region" description="Helical" evidence="6">
    <location>
        <begin position="758"/>
        <end position="778"/>
    </location>
</feature>
<keyword evidence="3 6" id="KW-0812">Transmembrane</keyword>
<feature type="transmembrane region" description="Helical" evidence="6">
    <location>
        <begin position="322"/>
        <end position="347"/>
    </location>
</feature>
<dbReference type="GO" id="GO:0022857">
    <property type="term" value="F:transmembrane transporter activity"/>
    <property type="evidence" value="ECO:0007669"/>
    <property type="project" value="TreeGrafter"/>
</dbReference>
<evidence type="ECO:0000256" key="1">
    <source>
        <dbReference type="ARBA" id="ARBA00004651"/>
    </source>
</evidence>
<keyword evidence="4 6" id="KW-1133">Transmembrane helix</keyword>
<protein>
    <recommendedName>
        <fullName evidence="11">FtsX-like permease family protein</fullName>
    </recommendedName>
</protein>
<feature type="domain" description="ABC3 transporter permease C-terminal" evidence="7">
    <location>
        <begin position="677"/>
        <end position="784"/>
    </location>
</feature>
<dbReference type="GO" id="GO:0005886">
    <property type="term" value="C:plasma membrane"/>
    <property type="evidence" value="ECO:0007669"/>
    <property type="project" value="UniProtKB-SubCell"/>
</dbReference>
<evidence type="ECO:0000256" key="4">
    <source>
        <dbReference type="ARBA" id="ARBA00022989"/>
    </source>
</evidence>
<feature type="domain" description="MacB-like periplasmic core" evidence="8">
    <location>
        <begin position="20"/>
        <end position="231"/>
    </location>
</feature>
<name>A0A916NDI3_9BACT</name>
<feature type="transmembrane region" description="Helical" evidence="6">
    <location>
        <begin position="718"/>
        <end position="746"/>
    </location>
</feature>
<evidence type="ECO:0000256" key="6">
    <source>
        <dbReference type="SAM" id="Phobius"/>
    </source>
</evidence>
<evidence type="ECO:0000256" key="3">
    <source>
        <dbReference type="ARBA" id="ARBA00022692"/>
    </source>
</evidence>
<dbReference type="Proteomes" id="UP000680038">
    <property type="component" value="Unassembled WGS sequence"/>
</dbReference>
<dbReference type="Pfam" id="PF12704">
    <property type="entry name" value="MacB_PCD"/>
    <property type="match status" value="2"/>
</dbReference>
<feature type="transmembrane region" description="Helical" evidence="6">
    <location>
        <begin position="421"/>
        <end position="440"/>
    </location>
</feature>
<dbReference type="PANTHER" id="PTHR30572">
    <property type="entry name" value="MEMBRANE COMPONENT OF TRANSPORTER-RELATED"/>
    <property type="match status" value="1"/>
</dbReference>
<accession>A0A916NDI3</accession>
<dbReference type="AlphaFoldDB" id="A0A916NDI3"/>
<feature type="domain" description="MacB-like periplasmic core" evidence="8">
    <location>
        <begin position="477"/>
        <end position="636"/>
    </location>
</feature>
<comment type="caution">
    <text evidence="9">The sequence shown here is derived from an EMBL/GenBank/DDBJ whole genome shotgun (WGS) entry which is preliminary data.</text>
</comment>
<feature type="transmembrane region" description="Helical" evidence="6">
    <location>
        <begin position="278"/>
        <end position="301"/>
    </location>
</feature>
<dbReference type="Pfam" id="PF02687">
    <property type="entry name" value="FtsX"/>
    <property type="match status" value="2"/>
</dbReference>
<evidence type="ECO:0008006" key="11">
    <source>
        <dbReference type="Google" id="ProtNLM"/>
    </source>
</evidence>
<feature type="transmembrane region" description="Helical" evidence="6">
    <location>
        <begin position="367"/>
        <end position="390"/>
    </location>
</feature>
<evidence type="ECO:0000259" key="7">
    <source>
        <dbReference type="Pfam" id="PF02687"/>
    </source>
</evidence>
<dbReference type="EMBL" id="CAJRAF010000002">
    <property type="protein sequence ID" value="CAG5008410.1"/>
    <property type="molecule type" value="Genomic_DNA"/>
</dbReference>
<keyword evidence="10" id="KW-1185">Reference proteome</keyword>
<evidence type="ECO:0000313" key="9">
    <source>
        <dbReference type="EMBL" id="CAG5008410.1"/>
    </source>
</evidence>
<organism evidence="9 10">
    <name type="scientific">Dyadobacter helix</name>
    <dbReference type="NCBI Taxonomy" id="2822344"/>
    <lineage>
        <taxon>Bacteria</taxon>
        <taxon>Pseudomonadati</taxon>
        <taxon>Bacteroidota</taxon>
        <taxon>Cytophagia</taxon>
        <taxon>Cytophagales</taxon>
        <taxon>Spirosomataceae</taxon>
        <taxon>Dyadobacter</taxon>
    </lineage>
</organism>
<keyword evidence="5 6" id="KW-0472">Membrane</keyword>
<reference evidence="9" key="1">
    <citation type="submission" date="2021-04" db="EMBL/GenBank/DDBJ databases">
        <authorList>
            <person name="Rodrigo-Torres L."/>
            <person name="Arahal R. D."/>
            <person name="Lucena T."/>
        </authorList>
    </citation>
    <scope>NUCLEOTIDE SEQUENCE</scope>
    <source>
        <strain evidence="9">CECT 9275</strain>
    </source>
</reference>
<dbReference type="InterPro" id="IPR025857">
    <property type="entry name" value="MacB_PCD"/>
</dbReference>
<feature type="domain" description="ABC3 transporter permease C-terminal" evidence="7">
    <location>
        <begin position="283"/>
        <end position="397"/>
    </location>
</feature>
<dbReference type="PANTHER" id="PTHR30572:SF18">
    <property type="entry name" value="ABC-TYPE MACROLIDE FAMILY EXPORT SYSTEM PERMEASE COMPONENT 2"/>
    <property type="match status" value="1"/>
</dbReference>
<comment type="subcellular location">
    <subcellularLocation>
        <location evidence="1">Cell membrane</location>
        <topology evidence="1">Multi-pass membrane protein</topology>
    </subcellularLocation>
</comment>